<sequence length="180" mass="20718">MIGDEKVKLTRVNDAIAFNGVEEAFSIDGLHVSPVIDGVIYFYLEPNELKFSLIQEDFVSMLMSLKSEKVTPTTKSFEISQIGLVYKITFDLVEIVNVADWSLQTMFTLVNGERLKLTIGPTCEYNDCVYFAIFPLNSLIYYLKVRFMDAAFESFIWRITSNALKNELIFNTLKKTFRLF</sequence>
<proteinExistence type="predicted"/>
<dbReference type="AlphaFoldDB" id="A0A6N0NR89"/>
<protein>
    <submittedName>
        <fullName evidence="1">Uncharacterized protein</fullName>
    </submittedName>
</protein>
<accession>A0A6N0NR89</accession>
<dbReference type="GeneID" id="55640593"/>
<evidence type="ECO:0000313" key="2">
    <source>
        <dbReference type="Proteomes" id="UP000509301"/>
    </source>
</evidence>
<dbReference type="EMBL" id="CP049074">
    <property type="protein sequence ID" value="QKQ99255.1"/>
    <property type="molecule type" value="Genomic_DNA"/>
</dbReference>
<organism evidence="1 2">
    <name type="scientific">Metallosphaera tengchongensis</name>
    <dbReference type="NCBI Taxonomy" id="1532350"/>
    <lineage>
        <taxon>Archaea</taxon>
        <taxon>Thermoproteota</taxon>
        <taxon>Thermoprotei</taxon>
        <taxon>Sulfolobales</taxon>
        <taxon>Sulfolobaceae</taxon>
        <taxon>Metallosphaera</taxon>
    </lineage>
</organism>
<reference evidence="1 2" key="1">
    <citation type="submission" date="2020-02" db="EMBL/GenBank/DDBJ databases">
        <title>Comparative genome analysis reveals the metabolism and evolution of the thermophilic archaeal genus Metallosphaera.</title>
        <authorList>
            <person name="Jiang C."/>
        </authorList>
    </citation>
    <scope>NUCLEOTIDE SEQUENCE [LARGE SCALE GENOMIC DNA]</scope>
    <source>
        <strain evidence="1 2">Ric-A</strain>
    </source>
</reference>
<dbReference type="RefSeq" id="WP_174628975.1">
    <property type="nucleotide sequence ID" value="NZ_CP049074.1"/>
</dbReference>
<dbReference type="OrthoDB" id="34583at2157"/>
<dbReference type="Proteomes" id="UP000509301">
    <property type="component" value="Chromosome"/>
</dbReference>
<evidence type="ECO:0000313" key="1">
    <source>
        <dbReference type="EMBL" id="QKQ99255.1"/>
    </source>
</evidence>
<keyword evidence="2" id="KW-1185">Reference proteome</keyword>
<dbReference type="KEGG" id="mten:GWK48_01565"/>
<name>A0A6N0NR89_9CREN</name>
<gene>
    <name evidence="1" type="ORF">GWK48_01565</name>
</gene>